<dbReference type="RefSeq" id="WP_115810404.1">
    <property type="nucleotide sequence ID" value="NZ_QREI01000005.1"/>
</dbReference>
<dbReference type="Gene3D" id="3.30.1150.10">
    <property type="match status" value="1"/>
</dbReference>
<proteinExistence type="predicted"/>
<evidence type="ECO:0000256" key="1">
    <source>
        <dbReference type="SAM" id="MobiDB-lite"/>
    </source>
</evidence>
<accession>A0A3D9MCR1</accession>
<evidence type="ECO:0000313" key="5">
    <source>
        <dbReference type="Proteomes" id="UP000256919"/>
    </source>
</evidence>
<feature type="domain" description="TonB C-terminal" evidence="3">
    <location>
        <begin position="203"/>
        <end position="262"/>
    </location>
</feature>
<evidence type="ECO:0000259" key="3">
    <source>
        <dbReference type="Pfam" id="PF03544"/>
    </source>
</evidence>
<comment type="caution">
    <text evidence="4">The sequence shown here is derived from an EMBL/GenBank/DDBJ whole genome shotgun (WGS) entry which is preliminary data.</text>
</comment>
<dbReference type="Pfam" id="PF03544">
    <property type="entry name" value="TonB_C"/>
    <property type="match status" value="1"/>
</dbReference>
<dbReference type="InterPro" id="IPR037682">
    <property type="entry name" value="TonB_C"/>
</dbReference>
<evidence type="ECO:0000313" key="4">
    <source>
        <dbReference type="EMBL" id="REE16807.1"/>
    </source>
</evidence>
<sequence>MKNSKNDFGVAGQSATEAKKPQKHDANLQKNSSLYFQIGLILCLLGTYALFEMQFQDKVISIDTLNDNELAVIDVMPSVMPEVIQPEKTEPVVDRSTNLIDEYEEVDNDKDVAESKIITPEKIKPKTKPFVPSSLPDTEDPEDDDIFVPFTLIEKVPVYPGCEKYTNNNDRKKCMSDKITKLIGKKFNVDVGSQYGISGRQKIATQFTIDKFGNVTDIKIRGPHPALEKEANRVINKIPKMEPGLQRQVPVGVIYTLPIIFDSRNY</sequence>
<dbReference type="SUPFAM" id="SSF74653">
    <property type="entry name" value="TolA/TonB C-terminal domain"/>
    <property type="match status" value="1"/>
</dbReference>
<keyword evidence="2" id="KW-1133">Transmembrane helix</keyword>
<feature type="region of interest" description="Disordered" evidence="1">
    <location>
        <begin position="1"/>
        <end position="26"/>
    </location>
</feature>
<keyword evidence="5" id="KW-1185">Reference proteome</keyword>
<reference evidence="4 5" key="1">
    <citation type="submission" date="2018-07" db="EMBL/GenBank/DDBJ databases">
        <title>Genomic Encyclopedia of Type Strains, Phase III (KMG-III): the genomes of soil and plant-associated and newly described type strains.</title>
        <authorList>
            <person name="Whitman W."/>
        </authorList>
    </citation>
    <scope>NUCLEOTIDE SEQUENCE [LARGE SCALE GENOMIC DNA]</scope>
    <source>
        <strain evidence="4 5">CECT 7948</strain>
    </source>
</reference>
<keyword evidence="2" id="KW-0812">Transmembrane</keyword>
<dbReference type="OrthoDB" id="1522859at2"/>
<protein>
    <submittedName>
        <fullName evidence="4">Protein TonB</fullName>
    </submittedName>
</protein>
<name>A0A3D9MCR1_9FLAO</name>
<feature type="compositionally biased region" description="Basic and acidic residues" evidence="1">
    <location>
        <begin position="17"/>
        <end position="26"/>
    </location>
</feature>
<keyword evidence="2" id="KW-0472">Membrane</keyword>
<dbReference type="AlphaFoldDB" id="A0A3D9MCR1"/>
<gene>
    <name evidence="4" type="ORF">DFQ09_10517</name>
</gene>
<dbReference type="Proteomes" id="UP000256919">
    <property type="component" value="Unassembled WGS sequence"/>
</dbReference>
<feature type="transmembrane region" description="Helical" evidence="2">
    <location>
        <begin position="34"/>
        <end position="51"/>
    </location>
</feature>
<evidence type="ECO:0000256" key="2">
    <source>
        <dbReference type="SAM" id="Phobius"/>
    </source>
</evidence>
<dbReference type="EMBL" id="QREI01000005">
    <property type="protein sequence ID" value="REE16807.1"/>
    <property type="molecule type" value="Genomic_DNA"/>
</dbReference>
<dbReference type="GO" id="GO:0055085">
    <property type="term" value="P:transmembrane transport"/>
    <property type="evidence" value="ECO:0007669"/>
    <property type="project" value="InterPro"/>
</dbReference>
<organism evidence="4 5">
    <name type="scientific">Winogradskyella pacifica</name>
    <dbReference type="NCBI Taxonomy" id="664642"/>
    <lineage>
        <taxon>Bacteria</taxon>
        <taxon>Pseudomonadati</taxon>
        <taxon>Bacteroidota</taxon>
        <taxon>Flavobacteriia</taxon>
        <taxon>Flavobacteriales</taxon>
        <taxon>Flavobacteriaceae</taxon>
        <taxon>Winogradskyella</taxon>
    </lineage>
</organism>